<dbReference type="AlphaFoldDB" id="A0A9W6W5V8"/>
<comment type="caution">
    <text evidence="1">The sequence shown here is derived from an EMBL/GenBank/DDBJ whole genome shotgun (WGS) entry which is preliminary data.</text>
</comment>
<reference evidence="1" key="1">
    <citation type="submission" date="2023-03" db="EMBL/GenBank/DDBJ databases">
        <title>Actinoallomurus iriomotensis NBRC 103684.</title>
        <authorList>
            <person name="Ichikawa N."/>
            <person name="Sato H."/>
            <person name="Tonouchi N."/>
        </authorList>
    </citation>
    <scope>NUCLEOTIDE SEQUENCE</scope>
    <source>
        <strain evidence="1">NBRC 103684</strain>
    </source>
</reference>
<accession>A0A9W6W5V8</accession>
<name>A0A9W6W5V8_9ACTN</name>
<dbReference type="EMBL" id="BSTK01000016">
    <property type="protein sequence ID" value="GLY90426.1"/>
    <property type="molecule type" value="Genomic_DNA"/>
</dbReference>
<keyword evidence="2" id="KW-1185">Reference proteome</keyword>
<evidence type="ECO:0000313" key="2">
    <source>
        <dbReference type="Proteomes" id="UP001165074"/>
    </source>
</evidence>
<organism evidence="1 2">
    <name type="scientific">Actinoallomurus iriomotensis</name>
    <dbReference type="NCBI Taxonomy" id="478107"/>
    <lineage>
        <taxon>Bacteria</taxon>
        <taxon>Bacillati</taxon>
        <taxon>Actinomycetota</taxon>
        <taxon>Actinomycetes</taxon>
        <taxon>Streptosporangiales</taxon>
        <taxon>Thermomonosporaceae</taxon>
        <taxon>Actinoallomurus</taxon>
    </lineage>
</organism>
<evidence type="ECO:0000313" key="1">
    <source>
        <dbReference type="EMBL" id="GLY90426.1"/>
    </source>
</evidence>
<protein>
    <submittedName>
        <fullName evidence="1">Uncharacterized protein</fullName>
    </submittedName>
</protein>
<sequence>MACGGMGLWGTPGARTAGGETVCGGLRRDGQRGTVCGGSACGGGRWSDGLRGMVCGGMVRGGMGL</sequence>
<dbReference type="Proteomes" id="UP001165074">
    <property type="component" value="Unassembled WGS sequence"/>
</dbReference>
<proteinExistence type="predicted"/>
<gene>
    <name evidence="1" type="ORF">Airi02_083550</name>
</gene>